<evidence type="ECO:0000256" key="10">
    <source>
        <dbReference type="ARBA" id="ARBA00023136"/>
    </source>
</evidence>
<protein>
    <recommendedName>
        <fullName evidence="14">Cytochrome P450</fullName>
    </recommendedName>
</protein>
<evidence type="ECO:0000256" key="5">
    <source>
        <dbReference type="ARBA" id="ARBA00022723"/>
    </source>
</evidence>
<dbReference type="Proteomes" id="UP000826271">
    <property type="component" value="Unassembled WGS sequence"/>
</dbReference>
<evidence type="ECO:0000256" key="9">
    <source>
        <dbReference type="ARBA" id="ARBA00023033"/>
    </source>
</evidence>
<keyword evidence="9" id="KW-0503">Monooxygenase</keyword>
<evidence type="ECO:0000256" key="7">
    <source>
        <dbReference type="ARBA" id="ARBA00023002"/>
    </source>
</evidence>
<comment type="caution">
    <text evidence="12">The sequence shown here is derived from an EMBL/GenBank/DDBJ whole genome shotgun (WGS) entry which is preliminary data.</text>
</comment>
<keyword evidence="8 11" id="KW-0408">Iron</keyword>
<comment type="subcellular location">
    <subcellularLocation>
        <location evidence="1">Membrane</location>
        <topology evidence="1">Single-pass membrane protein</topology>
    </subcellularLocation>
</comment>
<evidence type="ECO:0000256" key="2">
    <source>
        <dbReference type="ARBA" id="ARBA00010617"/>
    </source>
</evidence>
<dbReference type="InterPro" id="IPR050665">
    <property type="entry name" value="Cytochrome_P450_Monooxygen"/>
</dbReference>
<dbReference type="GO" id="GO:0004497">
    <property type="term" value="F:monooxygenase activity"/>
    <property type="evidence" value="ECO:0007669"/>
    <property type="project" value="UniProtKB-KW"/>
</dbReference>
<evidence type="ECO:0000256" key="3">
    <source>
        <dbReference type="ARBA" id="ARBA00022617"/>
    </source>
</evidence>
<dbReference type="InterPro" id="IPR002401">
    <property type="entry name" value="Cyt_P450_E_grp-I"/>
</dbReference>
<dbReference type="PANTHER" id="PTHR24282">
    <property type="entry name" value="CYTOCHROME P450 FAMILY MEMBER"/>
    <property type="match status" value="1"/>
</dbReference>
<evidence type="ECO:0000256" key="8">
    <source>
        <dbReference type="ARBA" id="ARBA00023004"/>
    </source>
</evidence>
<keyword evidence="13" id="KW-1185">Reference proteome</keyword>
<dbReference type="GO" id="GO:0020037">
    <property type="term" value="F:heme binding"/>
    <property type="evidence" value="ECO:0007669"/>
    <property type="project" value="InterPro"/>
</dbReference>
<dbReference type="InterPro" id="IPR001128">
    <property type="entry name" value="Cyt_P450"/>
</dbReference>
<keyword evidence="10" id="KW-0472">Membrane</keyword>
<dbReference type="GO" id="GO:0005506">
    <property type="term" value="F:iron ion binding"/>
    <property type="evidence" value="ECO:0007669"/>
    <property type="project" value="InterPro"/>
</dbReference>
<dbReference type="GO" id="GO:0016705">
    <property type="term" value="F:oxidoreductase activity, acting on paired donors, with incorporation or reduction of molecular oxygen"/>
    <property type="evidence" value="ECO:0007669"/>
    <property type="project" value="InterPro"/>
</dbReference>
<evidence type="ECO:0000256" key="4">
    <source>
        <dbReference type="ARBA" id="ARBA00022692"/>
    </source>
</evidence>
<reference evidence="12" key="1">
    <citation type="submission" date="2019-10" db="EMBL/GenBank/DDBJ databases">
        <authorList>
            <person name="Zhang R."/>
            <person name="Pan Y."/>
            <person name="Wang J."/>
            <person name="Ma R."/>
            <person name="Yu S."/>
        </authorList>
    </citation>
    <scope>NUCLEOTIDE SEQUENCE</scope>
    <source>
        <strain evidence="12">LA-IB0</strain>
        <tissue evidence="12">Leaf</tissue>
    </source>
</reference>
<feature type="binding site" description="axial binding residue" evidence="11">
    <location>
        <position position="310"/>
    </location>
    <ligand>
        <name>heme</name>
        <dbReference type="ChEBI" id="CHEBI:30413"/>
    </ligand>
    <ligandPart>
        <name>Fe</name>
        <dbReference type="ChEBI" id="CHEBI:18248"/>
    </ligandPart>
</feature>
<keyword evidence="4" id="KW-0812">Transmembrane</keyword>
<evidence type="ECO:0000256" key="11">
    <source>
        <dbReference type="PIRSR" id="PIRSR602401-1"/>
    </source>
</evidence>
<evidence type="ECO:0008006" key="14">
    <source>
        <dbReference type="Google" id="ProtNLM"/>
    </source>
</evidence>
<proteinExistence type="inferred from homology"/>
<keyword evidence="3 11" id="KW-0349">Heme</keyword>
<name>A0AAV6XV63_9LAMI</name>
<dbReference type="Pfam" id="PF00067">
    <property type="entry name" value="p450"/>
    <property type="match status" value="1"/>
</dbReference>
<dbReference type="EMBL" id="WHWC01000003">
    <property type="protein sequence ID" value="KAG8386499.1"/>
    <property type="molecule type" value="Genomic_DNA"/>
</dbReference>
<dbReference type="GO" id="GO:0016020">
    <property type="term" value="C:membrane"/>
    <property type="evidence" value="ECO:0007669"/>
    <property type="project" value="UniProtKB-SubCell"/>
</dbReference>
<evidence type="ECO:0000256" key="1">
    <source>
        <dbReference type="ARBA" id="ARBA00004167"/>
    </source>
</evidence>
<dbReference type="PRINTS" id="PR00385">
    <property type="entry name" value="P450"/>
</dbReference>
<evidence type="ECO:0000313" key="12">
    <source>
        <dbReference type="EMBL" id="KAG8386499.1"/>
    </source>
</evidence>
<gene>
    <name evidence="12" type="ORF">BUALT_Bualt03G0154900</name>
</gene>
<keyword evidence="7" id="KW-0560">Oxidoreductase</keyword>
<dbReference type="PANTHER" id="PTHR24282:SF273">
    <property type="entry name" value="CYTOCHROME P450 CYP72A219-LIKE"/>
    <property type="match status" value="1"/>
</dbReference>
<dbReference type="SUPFAM" id="SSF48264">
    <property type="entry name" value="Cytochrome P450"/>
    <property type="match status" value="1"/>
</dbReference>
<dbReference type="Gene3D" id="1.10.630.10">
    <property type="entry name" value="Cytochrome P450"/>
    <property type="match status" value="1"/>
</dbReference>
<evidence type="ECO:0000256" key="6">
    <source>
        <dbReference type="ARBA" id="ARBA00022989"/>
    </source>
</evidence>
<comment type="cofactor">
    <cofactor evidence="11">
        <name>heme</name>
        <dbReference type="ChEBI" id="CHEBI:30413"/>
    </cofactor>
</comment>
<organism evidence="12 13">
    <name type="scientific">Buddleja alternifolia</name>
    <dbReference type="NCBI Taxonomy" id="168488"/>
    <lineage>
        <taxon>Eukaryota</taxon>
        <taxon>Viridiplantae</taxon>
        <taxon>Streptophyta</taxon>
        <taxon>Embryophyta</taxon>
        <taxon>Tracheophyta</taxon>
        <taxon>Spermatophyta</taxon>
        <taxon>Magnoliopsida</taxon>
        <taxon>eudicotyledons</taxon>
        <taxon>Gunneridae</taxon>
        <taxon>Pentapetalae</taxon>
        <taxon>asterids</taxon>
        <taxon>lamiids</taxon>
        <taxon>Lamiales</taxon>
        <taxon>Scrophulariaceae</taxon>
        <taxon>Buddlejeae</taxon>
        <taxon>Buddleja</taxon>
    </lineage>
</organism>
<keyword evidence="5 11" id="KW-0479">Metal-binding</keyword>
<dbReference type="InterPro" id="IPR036396">
    <property type="entry name" value="Cyt_P450_sf"/>
</dbReference>
<dbReference type="PRINTS" id="PR00463">
    <property type="entry name" value="EP450I"/>
</dbReference>
<keyword evidence="6" id="KW-1133">Transmembrane helix</keyword>
<sequence length="351" mass="40592">MSDRVEASLQKEYGIHNLFELFKYDKDWEALLSTGDRKSGEIDLWPYLGDFSGDVISRTAFGSSHDEGRRIFELQKEQVKLVLEIVQFFFIPGWRYVPTKVNKRMKAMSKEIQSLLRGIINQRENAMERGETIGDDLLSTLMESNFKEIEEHGNRMWSIEDVIEECKLFYFAGSETTSNLFVWTMVMLSKHQEWQAHARDEVLQVFGKNEPTFDGLNRRKTVTMILHEVLRLYPTLTMITQTPRKTMKLGKITLPVGVNLMLLIGLPHHDPEIWGDDENEFKPERFSEGISNATKNQFSYVPFSVSPRICIGQQFAMVEAKLALAMIIQSFSFELFSSYLHAPFPIITLQP</sequence>
<accession>A0AAV6XV63</accession>
<dbReference type="AlphaFoldDB" id="A0AAV6XV63"/>
<comment type="similarity">
    <text evidence="2">Belongs to the cytochrome P450 family.</text>
</comment>
<evidence type="ECO:0000313" key="13">
    <source>
        <dbReference type="Proteomes" id="UP000826271"/>
    </source>
</evidence>